<dbReference type="Pfam" id="PF07707">
    <property type="entry name" value="BACK"/>
    <property type="match status" value="1"/>
</dbReference>
<evidence type="ECO:0000256" key="1">
    <source>
        <dbReference type="ARBA" id="ARBA00004496"/>
    </source>
</evidence>
<evidence type="ECO:0000259" key="5">
    <source>
        <dbReference type="PROSITE" id="PS50097"/>
    </source>
</evidence>
<dbReference type="InterPro" id="IPR000210">
    <property type="entry name" value="BTB/POZ_dom"/>
</dbReference>
<proteinExistence type="predicted"/>
<keyword evidence="4" id="KW-0833">Ubl conjugation pathway</keyword>
<accession>A0A9P0AIN1</accession>
<dbReference type="PROSITE" id="PS50097">
    <property type="entry name" value="BTB"/>
    <property type="match status" value="1"/>
</dbReference>
<comment type="subcellular location">
    <subcellularLocation>
        <location evidence="1">Cytoplasm</location>
    </subcellularLocation>
</comment>
<dbReference type="SMART" id="SM00225">
    <property type="entry name" value="BTB"/>
    <property type="match status" value="1"/>
</dbReference>
<dbReference type="GO" id="GO:0022008">
    <property type="term" value="P:neurogenesis"/>
    <property type="evidence" value="ECO:0007669"/>
    <property type="project" value="TreeGrafter"/>
</dbReference>
<dbReference type="FunFam" id="1.25.40.420:FF:000008">
    <property type="entry name" value="BTB/POZ domain-containing protein POB1"/>
    <property type="match status" value="1"/>
</dbReference>
<dbReference type="InterPro" id="IPR011705">
    <property type="entry name" value="BACK"/>
</dbReference>
<dbReference type="Gene3D" id="3.30.710.10">
    <property type="entry name" value="Potassium Channel Kv1.1, Chain A"/>
    <property type="match status" value="1"/>
</dbReference>
<organism evidence="6 7">
    <name type="scientific">Bemisia tabaci</name>
    <name type="common">Sweetpotato whitefly</name>
    <name type="synonym">Aleurodes tabaci</name>
    <dbReference type="NCBI Taxonomy" id="7038"/>
    <lineage>
        <taxon>Eukaryota</taxon>
        <taxon>Metazoa</taxon>
        <taxon>Ecdysozoa</taxon>
        <taxon>Arthropoda</taxon>
        <taxon>Hexapoda</taxon>
        <taxon>Insecta</taxon>
        <taxon>Pterygota</taxon>
        <taxon>Neoptera</taxon>
        <taxon>Paraneoptera</taxon>
        <taxon>Hemiptera</taxon>
        <taxon>Sternorrhyncha</taxon>
        <taxon>Aleyrodoidea</taxon>
        <taxon>Aleyrodidae</taxon>
        <taxon>Aleyrodinae</taxon>
        <taxon>Bemisia</taxon>
    </lineage>
</organism>
<dbReference type="EMBL" id="OU963870">
    <property type="protein sequence ID" value="CAH0395426.1"/>
    <property type="molecule type" value="Genomic_DNA"/>
</dbReference>
<dbReference type="Gene3D" id="2.60.120.820">
    <property type="entry name" value="PHR domain"/>
    <property type="match status" value="1"/>
</dbReference>
<evidence type="ECO:0000256" key="3">
    <source>
        <dbReference type="ARBA" id="ARBA00022490"/>
    </source>
</evidence>
<keyword evidence="3" id="KW-0963">Cytoplasm</keyword>
<dbReference type="SUPFAM" id="SSF54695">
    <property type="entry name" value="POZ domain"/>
    <property type="match status" value="1"/>
</dbReference>
<gene>
    <name evidence="6" type="ORF">BEMITA_LOCUS13610</name>
</gene>
<comment type="pathway">
    <text evidence="2">Protein modification; protein ubiquitination.</text>
</comment>
<dbReference type="InterPro" id="IPR011333">
    <property type="entry name" value="SKP1/BTB/POZ_sf"/>
</dbReference>
<protein>
    <recommendedName>
        <fullName evidence="5">BTB domain-containing protein</fullName>
    </recommendedName>
</protein>
<dbReference type="InterPro" id="IPR012983">
    <property type="entry name" value="PHR"/>
</dbReference>
<dbReference type="PANTHER" id="PTHR45774">
    <property type="entry name" value="BTB/POZ DOMAIN-CONTAINING"/>
    <property type="match status" value="1"/>
</dbReference>
<dbReference type="InterPro" id="IPR038648">
    <property type="entry name" value="PHR_sf"/>
</dbReference>
<dbReference type="Pfam" id="PF00651">
    <property type="entry name" value="BTB"/>
    <property type="match status" value="1"/>
</dbReference>
<reference evidence="6" key="1">
    <citation type="submission" date="2021-12" db="EMBL/GenBank/DDBJ databases">
        <authorList>
            <person name="King R."/>
        </authorList>
    </citation>
    <scope>NUCLEOTIDE SEQUENCE</scope>
</reference>
<dbReference type="Gene3D" id="1.25.40.420">
    <property type="match status" value="1"/>
</dbReference>
<dbReference type="GO" id="GO:0005829">
    <property type="term" value="C:cytosol"/>
    <property type="evidence" value="ECO:0007669"/>
    <property type="project" value="TreeGrafter"/>
</dbReference>
<evidence type="ECO:0000313" key="7">
    <source>
        <dbReference type="Proteomes" id="UP001152759"/>
    </source>
</evidence>
<dbReference type="SMART" id="SM00875">
    <property type="entry name" value="BACK"/>
    <property type="match status" value="1"/>
</dbReference>
<dbReference type="PANTHER" id="PTHR45774:SF3">
    <property type="entry name" value="BTB (POZ) DOMAIN-CONTAINING 2B-RELATED"/>
    <property type="match status" value="1"/>
</dbReference>
<dbReference type="Proteomes" id="UP001152759">
    <property type="component" value="Chromosome 9"/>
</dbReference>
<evidence type="ECO:0000256" key="2">
    <source>
        <dbReference type="ARBA" id="ARBA00004906"/>
    </source>
</evidence>
<sequence length="471" mass="52980">MASTSSKEEDDSFANNVTPGTGSIDELDWQGTKSYLNESCHHLFENKLLCDVEFVVGSGADTEKIPAHKLILAARSAVFFAMFSEKWSAESSEINVEDVEPAAFKQMLKFLYSDKIDLSLETVTAIIYVAEKYAITALKNRCSDFLSDNLCTENACNILITSRHFNMDKVVNDSLDIIAKNTELALKAEDFVNIHLETLCLILERSDLRINEIVLFEAVDRWAEKACIKNNRCVSVTHKRQFLKNALFLIRFPVMKPEEFLSKVATSGLLSSEEEVSVLRLFTLSSKTGDCRFSTIPRRSFLVINRFQHEVTGGRFGLSNPATYHTIGFSVTRMIKVIGVGLYGTANVKYNVEIILQETINSDQKSYKDKLILTGMHYCSDRIFRIFFPEPIEVDPKKCPYRLRAKIKGSYSMYGSGGIQNETTITKTSDNEGETVTISFSNIDSVTIKESDRGFLSNVTCGQIPELLFEL</sequence>
<evidence type="ECO:0000313" key="6">
    <source>
        <dbReference type="EMBL" id="CAH0395426.1"/>
    </source>
</evidence>
<keyword evidence="7" id="KW-1185">Reference proteome</keyword>
<dbReference type="Pfam" id="PF08005">
    <property type="entry name" value="PHR"/>
    <property type="match status" value="1"/>
</dbReference>
<dbReference type="AlphaFoldDB" id="A0A9P0AIN1"/>
<evidence type="ECO:0000256" key="4">
    <source>
        <dbReference type="ARBA" id="ARBA00022786"/>
    </source>
</evidence>
<feature type="domain" description="BTB" evidence="5">
    <location>
        <begin position="50"/>
        <end position="120"/>
    </location>
</feature>
<name>A0A9P0AIN1_BEMTA</name>